<sequence length="166" mass="18847">MRSKSKKITLGLCLIVLTTCLLCGCSGNPKNFTVGTMTITLTDTFKESKMSGFDAYFVSDDVSFSVKTENASDLEYQGYEIAGLKDYAKEICSLNGISTDKLVQRNNYYYFSNTQTVSGAKYTYLHCMLKEGNNYWICEFVCKHRSYDSLEKSMLQWADSITFDQQ</sequence>
<dbReference type="Proteomes" id="UP000515819">
    <property type="component" value="Chromosome"/>
</dbReference>
<evidence type="ECO:0000256" key="1">
    <source>
        <dbReference type="SAM" id="SignalP"/>
    </source>
</evidence>
<accession>A0A7G9FN31</accession>
<dbReference type="KEGG" id="wcp:H9Q76_01215"/>
<keyword evidence="1" id="KW-0732">Signal</keyword>
<dbReference type="PROSITE" id="PS51257">
    <property type="entry name" value="PROKAR_LIPOPROTEIN"/>
    <property type="match status" value="1"/>
</dbReference>
<evidence type="ECO:0008006" key="4">
    <source>
        <dbReference type="Google" id="ProtNLM"/>
    </source>
</evidence>
<dbReference type="EMBL" id="CP060632">
    <property type="protein sequence ID" value="QNL99962.1"/>
    <property type="molecule type" value="Genomic_DNA"/>
</dbReference>
<organism evidence="2 3">
    <name type="scientific">Wujia chipingensis</name>
    <dbReference type="NCBI Taxonomy" id="2763670"/>
    <lineage>
        <taxon>Bacteria</taxon>
        <taxon>Bacillati</taxon>
        <taxon>Bacillota</taxon>
        <taxon>Clostridia</taxon>
        <taxon>Lachnospirales</taxon>
        <taxon>Lachnospiraceae</taxon>
        <taxon>Wujia</taxon>
    </lineage>
</organism>
<evidence type="ECO:0000313" key="3">
    <source>
        <dbReference type="Proteomes" id="UP000515819"/>
    </source>
</evidence>
<feature type="signal peptide" evidence="1">
    <location>
        <begin position="1"/>
        <end position="23"/>
    </location>
</feature>
<evidence type="ECO:0000313" key="2">
    <source>
        <dbReference type="EMBL" id="QNL99962.1"/>
    </source>
</evidence>
<name>A0A7G9FN31_9FIRM</name>
<keyword evidence="3" id="KW-1185">Reference proteome</keyword>
<dbReference type="AlphaFoldDB" id="A0A7G9FN31"/>
<gene>
    <name evidence="2" type="ORF">H9Q76_01215</name>
</gene>
<dbReference type="RefSeq" id="WP_249321404.1">
    <property type="nucleotide sequence ID" value="NZ_CP060632.1"/>
</dbReference>
<proteinExistence type="predicted"/>
<feature type="chain" id="PRO_5039049717" description="Lipoprotein" evidence="1">
    <location>
        <begin position="24"/>
        <end position="166"/>
    </location>
</feature>
<reference evidence="2 3" key="1">
    <citation type="submission" date="2020-08" db="EMBL/GenBank/DDBJ databases">
        <authorList>
            <person name="Liu C."/>
            <person name="Sun Q."/>
        </authorList>
    </citation>
    <scope>NUCLEOTIDE SEQUENCE [LARGE SCALE GENOMIC DNA]</scope>
    <source>
        <strain evidence="2 3">NSJ-4</strain>
    </source>
</reference>
<protein>
    <recommendedName>
        <fullName evidence="4">Lipoprotein</fullName>
    </recommendedName>
</protein>